<evidence type="ECO:0000256" key="2">
    <source>
        <dbReference type="ARBA" id="ARBA00022679"/>
    </source>
</evidence>
<keyword evidence="3" id="KW-0012">Acyltransferase</keyword>
<accession>A0ABC9G6P1</accession>
<dbReference type="InterPro" id="IPR050317">
    <property type="entry name" value="Plant_Fungal_Acyltransferase"/>
</dbReference>
<dbReference type="SUPFAM" id="SSF52777">
    <property type="entry name" value="CoA-dependent acyltransferases"/>
    <property type="match status" value="1"/>
</dbReference>
<evidence type="ECO:0000256" key="1">
    <source>
        <dbReference type="ARBA" id="ARBA00009861"/>
    </source>
</evidence>
<gene>
    <name evidence="5" type="ORF">URODEC1_LOCUS112993</name>
</gene>
<keyword evidence="6" id="KW-1185">Reference proteome</keyword>
<dbReference type="InterPro" id="IPR023213">
    <property type="entry name" value="CAT-like_dom_sf"/>
</dbReference>
<evidence type="ECO:0000313" key="5">
    <source>
        <dbReference type="EMBL" id="CAL5088732.1"/>
    </source>
</evidence>
<dbReference type="Gene3D" id="3.30.559.10">
    <property type="entry name" value="Chloramphenicol acetyltransferase-like domain"/>
    <property type="match status" value="1"/>
</dbReference>
<dbReference type="PANTHER" id="PTHR31642:SF16">
    <property type="entry name" value="OS08G0543400 PROTEIN"/>
    <property type="match status" value="1"/>
</dbReference>
<protein>
    <submittedName>
        <fullName evidence="5">Uncharacterized protein</fullName>
    </submittedName>
</protein>
<feature type="region of interest" description="Disordered" evidence="4">
    <location>
        <begin position="255"/>
        <end position="353"/>
    </location>
</feature>
<reference evidence="5" key="1">
    <citation type="submission" date="2024-10" db="EMBL/GenBank/DDBJ databases">
        <authorList>
            <person name="Ryan C."/>
        </authorList>
    </citation>
    <scope>NUCLEOTIDE SEQUENCE [LARGE SCALE GENOMIC DNA]</scope>
</reference>
<feature type="compositionally biased region" description="Low complexity" evidence="4">
    <location>
        <begin position="274"/>
        <end position="289"/>
    </location>
</feature>
<feature type="compositionally biased region" description="Basic and acidic residues" evidence="4">
    <location>
        <begin position="316"/>
        <end position="335"/>
    </location>
</feature>
<dbReference type="GO" id="GO:0016747">
    <property type="term" value="F:acyltransferase activity, transferring groups other than amino-acyl groups"/>
    <property type="evidence" value="ECO:0007669"/>
    <property type="project" value="UniProtKB-ARBA"/>
</dbReference>
<evidence type="ECO:0000256" key="3">
    <source>
        <dbReference type="ARBA" id="ARBA00023315"/>
    </source>
</evidence>
<dbReference type="AlphaFoldDB" id="A0ABC9G6P1"/>
<dbReference type="Proteomes" id="UP001497457">
    <property type="component" value="Chromosome 8b"/>
</dbReference>
<keyword evidence="2" id="KW-0808">Transferase</keyword>
<dbReference type="EMBL" id="OZ075118">
    <property type="protein sequence ID" value="CAL5088732.1"/>
    <property type="molecule type" value="Genomic_DNA"/>
</dbReference>
<name>A0ABC9G6P1_9POAL</name>
<evidence type="ECO:0000256" key="4">
    <source>
        <dbReference type="SAM" id="MobiDB-lite"/>
    </source>
</evidence>
<comment type="similarity">
    <text evidence="1">Belongs to the plant acyltransferase family.</text>
</comment>
<dbReference type="PANTHER" id="PTHR31642">
    <property type="entry name" value="TRICHOTHECENE 3-O-ACETYLTRANSFERASE"/>
    <property type="match status" value="1"/>
</dbReference>
<feature type="compositionally biased region" description="Basic residues" evidence="4">
    <location>
        <begin position="292"/>
        <end position="315"/>
    </location>
</feature>
<sequence>MESSKVQMIESSLVAPSEASPTKALWLSPFDLALANRGHTPLVYLYSSGAAFFDAARLKEGMAKALAAFYPLAGRLGVDDAGRAQISCNGEGAFFVVARSHLKSDDLDFSKPSPELRRMFVPRIEPSSLIMAAQVTFLKCGAVALGVAVHHAAVDGPSTIHFMQTWSAFSRDALAAVELPCHDRTLLRARCPPAVHPGALSVLWTKVTFSEASGPTATEVFTISRDQLVTLKRLCGGATTFCSVSALVWACGGARSPRGGSHWTPRRGQRQAEPEAAAPGPLLWQRAGLAGRGRRGAGRRHRGAGVRRRPHRRRQDGRQARAVCDRPPRAGRDGGGRPAAEGQHAGDGAPDNQLAWHAGVRRGFWLWGSAGDVAGGVRPWWFRVPHGPARRRRPRGHVHGGCKHQELPTAALCKYRKGIKALRTWIIDYILSVLSNF</sequence>
<organism evidence="5 6">
    <name type="scientific">Urochloa decumbens</name>
    <dbReference type="NCBI Taxonomy" id="240449"/>
    <lineage>
        <taxon>Eukaryota</taxon>
        <taxon>Viridiplantae</taxon>
        <taxon>Streptophyta</taxon>
        <taxon>Embryophyta</taxon>
        <taxon>Tracheophyta</taxon>
        <taxon>Spermatophyta</taxon>
        <taxon>Magnoliopsida</taxon>
        <taxon>Liliopsida</taxon>
        <taxon>Poales</taxon>
        <taxon>Poaceae</taxon>
        <taxon>PACMAD clade</taxon>
        <taxon>Panicoideae</taxon>
        <taxon>Panicodae</taxon>
        <taxon>Paniceae</taxon>
        <taxon>Melinidinae</taxon>
        <taxon>Urochloa</taxon>
    </lineage>
</organism>
<evidence type="ECO:0000313" key="6">
    <source>
        <dbReference type="Proteomes" id="UP001497457"/>
    </source>
</evidence>
<proteinExistence type="inferred from homology"/>
<dbReference type="Pfam" id="PF02458">
    <property type="entry name" value="Transferase"/>
    <property type="match status" value="1"/>
</dbReference>